<dbReference type="InterPro" id="IPR036264">
    <property type="entry name" value="Bact_exopeptidase_dim_dom"/>
</dbReference>
<protein>
    <submittedName>
        <fullName evidence="7">M20/M25/M40 family metallo-hydrolase</fullName>
    </submittedName>
</protein>
<accession>A0A842HZ34</accession>
<feature type="domain" description="Peptidase M20 dimerisation" evidence="6">
    <location>
        <begin position="219"/>
        <end position="316"/>
    </location>
</feature>
<dbReference type="GO" id="GO:0046872">
    <property type="term" value="F:metal ion binding"/>
    <property type="evidence" value="ECO:0007669"/>
    <property type="project" value="UniProtKB-KW"/>
</dbReference>
<evidence type="ECO:0000256" key="5">
    <source>
        <dbReference type="SAM" id="SignalP"/>
    </source>
</evidence>
<keyword evidence="5" id="KW-0732">Signal</keyword>
<dbReference type="SUPFAM" id="SSF53187">
    <property type="entry name" value="Zn-dependent exopeptidases"/>
    <property type="match status" value="1"/>
</dbReference>
<feature type="signal peptide" evidence="5">
    <location>
        <begin position="1"/>
        <end position="23"/>
    </location>
</feature>
<dbReference type="Pfam" id="PF07687">
    <property type="entry name" value="M20_dimer"/>
    <property type="match status" value="1"/>
</dbReference>
<dbReference type="PROSITE" id="PS00758">
    <property type="entry name" value="ARGE_DAPE_CPG2_1"/>
    <property type="match status" value="1"/>
</dbReference>
<proteinExistence type="predicted"/>
<evidence type="ECO:0000259" key="6">
    <source>
        <dbReference type="Pfam" id="PF07687"/>
    </source>
</evidence>
<dbReference type="Pfam" id="PF01546">
    <property type="entry name" value="Peptidase_M20"/>
    <property type="match status" value="1"/>
</dbReference>
<dbReference type="PANTHER" id="PTHR43808:SF17">
    <property type="entry name" value="PEPTIDASE M20"/>
    <property type="match status" value="1"/>
</dbReference>
<dbReference type="InterPro" id="IPR011650">
    <property type="entry name" value="Peptidase_M20_dimer"/>
</dbReference>
<dbReference type="SUPFAM" id="SSF55031">
    <property type="entry name" value="Bacterial exopeptidase dimerisation domain"/>
    <property type="match status" value="1"/>
</dbReference>
<dbReference type="Gene3D" id="3.30.70.360">
    <property type="match status" value="1"/>
</dbReference>
<keyword evidence="2" id="KW-0479">Metal-binding</keyword>
<evidence type="ECO:0000256" key="1">
    <source>
        <dbReference type="ARBA" id="ARBA00001947"/>
    </source>
</evidence>
<evidence type="ECO:0000256" key="3">
    <source>
        <dbReference type="ARBA" id="ARBA00022801"/>
    </source>
</evidence>
<gene>
    <name evidence="7" type="ORF">H6P80_09095</name>
</gene>
<dbReference type="AlphaFoldDB" id="A0A842HZ34"/>
<evidence type="ECO:0000256" key="2">
    <source>
        <dbReference type="ARBA" id="ARBA00022723"/>
    </source>
</evidence>
<reference evidence="7 8" key="1">
    <citation type="submission" date="2020-08" db="EMBL/GenBank/DDBJ databases">
        <title>Draft genome sequence of Parasphingopyxis sp. GrpM-11.</title>
        <authorList>
            <person name="Oh J."/>
            <person name="Roh D.-H."/>
        </authorList>
    </citation>
    <scope>NUCLEOTIDE SEQUENCE [LARGE SCALE GENOMIC DNA]</scope>
    <source>
        <strain evidence="7 8">GrpM-11</strain>
    </source>
</reference>
<dbReference type="InterPro" id="IPR002933">
    <property type="entry name" value="Peptidase_M20"/>
</dbReference>
<dbReference type="RefSeq" id="WP_185801092.1">
    <property type="nucleotide sequence ID" value="NZ_JACJVJ010000002.1"/>
</dbReference>
<name>A0A842HZ34_9SPHN</name>
<sequence>MNKTVLTGALAMALPLAPTAIFAQEPATYDAEIAAIRAAPAFTVAADHIGAQHAARLEDLVTLTEIPAPPFAEETRAAAYAEMMRATGFGEVSIDEVGNVVAVRPGRSGDRAVAMVAHIDTVFPAETDVTVTIEGNRYAAPGIGDNTRGAVMLLELASAIAAADIETEADLILVGNVGEEGLGDLRGVRHLFREGADHPDAMIAIDGGDETRLVTGAIGSNRYRVTFHGPGGHSWGDFGDPNPHHAAARAVTLFAEAARPITLEGNRSSFNIGRTGGGTSVNSIPFESWMEVDMRSGDPERLALLDEAFQAAMQAGLAAENDAMGEGDRLTVEIEPIGLRPAGQGDVSMPLVQRALAALRASGLEADTAASSTDANIPISMGIPAITISRCGSGDGAHSLGEYWVDDESVVPCTVRGLTILLAEAGLAAD</sequence>
<keyword evidence="4" id="KW-0862">Zinc</keyword>
<dbReference type="InterPro" id="IPR001261">
    <property type="entry name" value="ArgE/DapE_CS"/>
</dbReference>
<dbReference type="Proteomes" id="UP000564378">
    <property type="component" value="Unassembled WGS sequence"/>
</dbReference>
<organism evidence="7 8">
    <name type="scientific">Parasphingopyxis marina</name>
    <dbReference type="NCBI Taxonomy" id="2761622"/>
    <lineage>
        <taxon>Bacteria</taxon>
        <taxon>Pseudomonadati</taxon>
        <taxon>Pseudomonadota</taxon>
        <taxon>Alphaproteobacteria</taxon>
        <taxon>Sphingomonadales</taxon>
        <taxon>Sphingomonadaceae</taxon>
        <taxon>Parasphingopyxis</taxon>
    </lineage>
</organism>
<feature type="chain" id="PRO_5032395438" evidence="5">
    <location>
        <begin position="24"/>
        <end position="430"/>
    </location>
</feature>
<dbReference type="EMBL" id="JACJVJ010000002">
    <property type="protein sequence ID" value="MBC2777777.1"/>
    <property type="molecule type" value="Genomic_DNA"/>
</dbReference>
<dbReference type="InterPro" id="IPR050072">
    <property type="entry name" value="Peptidase_M20A"/>
</dbReference>
<comment type="caution">
    <text evidence="7">The sequence shown here is derived from an EMBL/GenBank/DDBJ whole genome shotgun (WGS) entry which is preliminary data.</text>
</comment>
<dbReference type="Gene3D" id="3.40.630.10">
    <property type="entry name" value="Zn peptidases"/>
    <property type="match status" value="1"/>
</dbReference>
<keyword evidence="3 7" id="KW-0378">Hydrolase</keyword>
<evidence type="ECO:0000256" key="4">
    <source>
        <dbReference type="ARBA" id="ARBA00022833"/>
    </source>
</evidence>
<keyword evidence="8" id="KW-1185">Reference proteome</keyword>
<comment type="cofactor">
    <cofactor evidence="1">
        <name>Zn(2+)</name>
        <dbReference type="ChEBI" id="CHEBI:29105"/>
    </cofactor>
</comment>
<evidence type="ECO:0000313" key="8">
    <source>
        <dbReference type="Proteomes" id="UP000564378"/>
    </source>
</evidence>
<evidence type="ECO:0000313" key="7">
    <source>
        <dbReference type="EMBL" id="MBC2777777.1"/>
    </source>
</evidence>
<dbReference type="PANTHER" id="PTHR43808">
    <property type="entry name" value="ACETYLORNITHINE DEACETYLASE"/>
    <property type="match status" value="1"/>
</dbReference>
<dbReference type="GO" id="GO:0016787">
    <property type="term" value="F:hydrolase activity"/>
    <property type="evidence" value="ECO:0007669"/>
    <property type="project" value="UniProtKB-KW"/>
</dbReference>